<comment type="caution">
    <text evidence="3">The sequence shown here is derived from an EMBL/GenBank/DDBJ whole genome shotgun (WGS) entry which is preliminary data.</text>
</comment>
<dbReference type="EMBL" id="UYJE01007813">
    <property type="protein sequence ID" value="VDI58183.1"/>
    <property type="molecule type" value="Genomic_DNA"/>
</dbReference>
<dbReference type="PANTHER" id="PTHR16155">
    <property type="entry name" value="DED DOMAIN-CONTAINING PROTEIN"/>
    <property type="match status" value="1"/>
</dbReference>
<sequence>MDAREKQKLTTNEQYLCDNVISGAILPKLIQDGVLTPDDEQRIRFEATESSKIHRLLRILEEHPKGFHCLCNALKGEQMVYIAEALEQSPIDEKAVEREQQWSDAKIEMVLKRNFSPKLDHRVYLGSIIEDLRFQFRIDGCAYHLHEDHVIRRVQNIFPNVLILKNKKDKGVFIGEKRQQTAVDGQHSETTQNLKIKALEELSPGELVEVITHRLEEHEVPLEALENIIDGELTGKHFKRLKMKYMQDIFPNFTKGNKLSLLNLRDDILEEFQIEKETQQNQNIATDKQNRDVEEKDFLEVFKKFDKEARATDCYRKDAVLKTSITRPSNLLEPVHIFSSVTSNKVYTIISDEIVEFAAACLNERSNGTIHFGIVPRQTEYFLEGVIKGLEFEREPCLKSIYRQIEERFYKDQISVVLRCVRPPQFIEVTSKTDDTCRLYVLEVDIIPDSAFIKEEAFFVKGRVKSSPILYLFKELGITPKRVSDEETRTYMSKHKVLISDCRKKQERRPVTQVVKHDLRQKMLDCICSGEDRMPSDIYPLVFLSPFENVEDTVIVKDNFEFLVDLDANAIFDFDYSKHNNGLFRYVETEKNQVLTALTTDNFDPLSDENQMLRDSHSNLLEDIKQPNIKPWVFCNGYEPMSKFPMTRKEWKQNRLKGFKEVIRFYSNEIPSDRALILFFLFSKHYDIMLEAADEVILNFKDQWVVMAESEEIAYQWCSELIRRETVDKKEIERRAILGMPWSHVNQTIHQLSGVSRPIRCEIPTSTGAFCHLREKDKNKLHDIEILSRNECDDPEIVNDRLQLTQIRRKVAETFYRGGAVSWWNFWFPDHVLKRDVHKKLKKKIKEAITGNRTEEDNKIGLVNIYHQPGAGGTTTAMHVLWELRTKYRCCIVKQLTDQTVDQISDLRTYEDKGDPKPPLILIDNGDEEKVGELFAVLQNRAKIVARRGSSDMKVFCVLLLCIRRSIITSKDEMSVALRHDLSPTELDWFRTKHAALEIQFKDKKGPDPKFLVSFNILKENFNREYIHRTAKELVKGVVDSNERLLLKYLSLLNTFDLDCQSIPISAFDPIMTIGRQSRSIIFGLAADCGRRRKTDWENEMGQPLQVLLNQSCRAGLGKQLIGLSIINPLFAQEIFSCFNQPPACTSSIVHEFLDSEIFRSSNMSSKEVMKIVKSIMRKREEKEYSIKVKFSPLIMKLLKEENDERATEVLIKVYHMTKDPMICQHIARLYMHFQNWDRAAEYAEIATSSKPQNSSLWDTYGQVYKNKLLSKYIAISQEGKDLSDEEIEEAIEIAKLGIANFKKEQEVSEAEFFNKGNDAGYYGELKMVILLLDIFRFCKLGREKVHLHKYLTDKTFIPTEMSRLKSESIDFMKNLEANSETAIQTIEEKLTQLKDDLYYSVFGKQMLAKNAVATLRENIDSYFGEESDKIPPSLSSSEKAAYRRRRVRRIGGRSLFNFLRIEAEENLPVILDMLLENVRSEFWEIFDIINLINVVIAMKIKKIPQDQLEYSELVHYSRKCYEKAILCTDKRPYLEVFMYFVLFNWPTAARQKQSLCSVDQLRDATKRWKAAFLENHPRQKETKPIRKRETTILFLGNGIDMNAIVHYEELHDPQGKKFIKGDRVWETEDFIRKLLRLPGTLIEGTEVSCNIETLSGSISNFVIPTSVHILNRALWQKRIYFILGFSWAGIKAFDVREQMPEASRQEMSPSLETGISTQQSVNTRKNVGRIKTHDQFMDNYVRLRTQMEKITKEMTSEDYGEKDLQMLKDKHKDVRSELEKLIKAREDFYSN</sequence>
<keyword evidence="1" id="KW-0175">Coiled coil</keyword>
<dbReference type="PANTHER" id="PTHR16155:SF19">
    <property type="entry name" value="DED DOMAIN-CONTAINING PROTEIN"/>
    <property type="match status" value="1"/>
</dbReference>
<evidence type="ECO:0000313" key="4">
    <source>
        <dbReference type="Proteomes" id="UP000596742"/>
    </source>
</evidence>
<organism evidence="3 4">
    <name type="scientific">Mytilus galloprovincialis</name>
    <name type="common">Mediterranean mussel</name>
    <dbReference type="NCBI Taxonomy" id="29158"/>
    <lineage>
        <taxon>Eukaryota</taxon>
        <taxon>Metazoa</taxon>
        <taxon>Spiralia</taxon>
        <taxon>Lophotrochozoa</taxon>
        <taxon>Mollusca</taxon>
        <taxon>Bivalvia</taxon>
        <taxon>Autobranchia</taxon>
        <taxon>Pteriomorphia</taxon>
        <taxon>Mytilida</taxon>
        <taxon>Mytiloidea</taxon>
        <taxon>Mytilidae</taxon>
        <taxon>Mytilinae</taxon>
        <taxon>Mytilus</taxon>
    </lineage>
</organism>
<feature type="coiled-coil region" evidence="1">
    <location>
        <begin position="1734"/>
        <end position="1785"/>
    </location>
</feature>
<dbReference type="InterPro" id="IPR001315">
    <property type="entry name" value="CARD"/>
</dbReference>
<dbReference type="OrthoDB" id="6127728at2759"/>
<dbReference type="SUPFAM" id="SSF47986">
    <property type="entry name" value="DEATH domain"/>
    <property type="match status" value="1"/>
</dbReference>
<evidence type="ECO:0000259" key="2">
    <source>
        <dbReference type="PROSITE" id="PS50209"/>
    </source>
</evidence>
<dbReference type="GO" id="GO:0042981">
    <property type="term" value="P:regulation of apoptotic process"/>
    <property type="evidence" value="ECO:0007669"/>
    <property type="project" value="InterPro"/>
</dbReference>
<dbReference type="InterPro" id="IPR011990">
    <property type="entry name" value="TPR-like_helical_dom_sf"/>
</dbReference>
<feature type="domain" description="CARD" evidence="2">
    <location>
        <begin position="1"/>
        <end position="89"/>
    </location>
</feature>
<reference evidence="3" key="1">
    <citation type="submission" date="2018-11" db="EMBL/GenBank/DDBJ databases">
        <authorList>
            <person name="Alioto T."/>
            <person name="Alioto T."/>
        </authorList>
    </citation>
    <scope>NUCLEOTIDE SEQUENCE</scope>
</reference>
<dbReference type="PROSITE" id="PS50209">
    <property type="entry name" value="CARD"/>
    <property type="match status" value="1"/>
</dbReference>
<proteinExistence type="predicted"/>
<name>A0A8B6G3M4_MYTGA</name>
<evidence type="ECO:0000256" key="1">
    <source>
        <dbReference type="SAM" id="Coils"/>
    </source>
</evidence>
<gene>
    <name evidence="3" type="ORF">MGAL_10B030821</name>
</gene>
<accession>A0A8B6G3M4</accession>
<evidence type="ECO:0000313" key="3">
    <source>
        <dbReference type="EMBL" id="VDI58183.1"/>
    </source>
</evidence>
<dbReference type="GO" id="GO:0005737">
    <property type="term" value="C:cytoplasm"/>
    <property type="evidence" value="ECO:0007669"/>
    <property type="project" value="TreeGrafter"/>
</dbReference>
<dbReference type="Gene3D" id="1.25.40.10">
    <property type="entry name" value="Tetratricopeptide repeat domain"/>
    <property type="match status" value="1"/>
</dbReference>
<dbReference type="Pfam" id="PF00619">
    <property type="entry name" value="CARD"/>
    <property type="match status" value="1"/>
</dbReference>
<dbReference type="Proteomes" id="UP000596742">
    <property type="component" value="Unassembled WGS sequence"/>
</dbReference>
<protein>
    <recommendedName>
        <fullName evidence="2">CARD domain-containing protein</fullName>
    </recommendedName>
</protein>
<dbReference type="InterPro" id="IPR011029">
    <property type="entry name" value="DEATH-like_dom_sf"/>
</dbReference>
<keyword evidence="4" id="KW-1185">Reference proteome</keyword>
<dbReference type="Gene3D" id="1.10.533.10">
    <property type="entry name" value="Death Domain, Fas"/>
    <property type="match status" value="1"/>
</dbReference>
<dbReference type="CDD" id="cd01671">
    <property type="entry name" value="CARD"/>
    <property type="match status" value="1"/>
</dbReference>